<feature type="transmembrane region" description="Helical" evidence="1">
    <location>
        <begin position="88"/>
        <end position="110"/>
    </location>
</feature>
<feature type="transmembrane region" description="Helical" evidence="1">
    <location>
        <begin position="32"/>
        <end position="50"/>
    </location>
</feature>
<keyword evidence="1" id="KW-0812">Transmembrane</keyword>
<dbReference type="Proteomes" id="UP000029462">
    <property type="component" value="Unassembled WGS sequence"/>
</dbReference>
<dbReference type="Pfam" id="PF16931">
    <property type="entry name" value="Phage_holin_8"/>
    <property type="match status" value="1"/>
</dbReference>
<reference evidence="2 3" key="1">
    <citation type="submission" date="2014-09" db="EMBL/GenBank/DDBJ databases">
        <title>Whole genome shotgun sequence of Escherichia vulneris NBRC 102420.</title>
        <authorList>
            <person name="Yoshida Y."/>
            <person name="Hosoyama A."/>
            <person name="Tsuchikane K."/>
            <person name="Ohji S."/>
            <person name="Ichikawa N."/>
            <person name="Kimura A."/>
            <person name="Yamazoe A."/>
            <person name="Ezaki T."/>
            <person name="Fujita N."/>
        </authorList>
    </citation>
    <scope>NUCLEOTIDE SEQUENCE [LARGE SCALE GENOMIC DNA]</scope>
    <source>
        <strain evidence="2 3">NBRC 102420</strain>
    </source>
</reference>
<sequence>MAHLNIINGQKPSQVAIIMAILTIISHEPDTFIAAFAGSIIFVVSAIDFAIWARISLFAASMIVGLTCSDFCAQVLSQLSEKLFGLELDVPSGVGAVIGAAAAVRLLMYLTTRPKKAGSIFDRSFTKGEK</sequence>
<feature type="transmembrane region" description="Helical" evidence="1">
    <location>
        <begin position="57"/>
        <end position="76"/>
    </location>
</feature>
<evidence type="ECO:0000313" key="2">
    <source>
        <dbReference type="EMBL" id="GAL60005.1"/>
    </source>
</evidence>
<comment type="caution">
    <text evidence="2">The sequence shown here is derived from an EMBL/GenBank/DDBJ whole genome shotgun (WGS) entry which is preliminary data.</text>
</comment>
<keyword evidence="1" id="KW-0472">Membrane</keyword>
<evidence type="ECO:0000256" key="1">
    <source>
        <dbReference type="SAM" id="Phobius"/>
    </source>
</evidence>
<dbReference type="AlphaFoldDB" id="A0A090V560"/>
<protein>
    <recommendedName>
        <fullName evidence="4">Phage holin</fullName>
    </recommendedName>
</protein>
<dbReference type="RefSeq" id="WP_042394752.1">
    <property type="nucleotide sequence ID" value="NZ_BBMZ01000026.1"/>
</dbReference>
<keyword evidence="1" id="KW-1133">Transmembrane helix</keyword>
<evidence type="ECO:0008006" key="4">
    <source>
        <dbReference type="Google" id="ProtNLM"/>
    </source>
</evidence>
<dbReference type="OrthoDB" id="6506755at2"/>
<evidence type="ECO:0000313" key="3">
    <source>
        <dbReference type="Proteomes" id="UP000029462"/>
    </source>
</evidence>
<dbReference type="EMBL" id="BBMZ01000026">
    <property type="protein sequence ID" value="GAL60005.1"/>
    <property type="molecule type" value="Genomic_DNA"/>
</dbReference>
<proteinExistence type="predicted"/>
<gene>
    <name evidence="2" type="ORF">EV102420_26_00250</name>
</gene>
<name>A0A090V560_PSEVU</name>
<organism evidence="2 3">
    <name type="scientific">Pseudescherichia vulneris NBRC 102420</name>
    <dbReference type="NCBI Taxonomy" id="1115515"/>
    <lineage>
        <taxon>Bacteria</taxon>
        <taxon>Pseudomonadati</taxon>
        <taxon>Pseudomonadota</taxon>
        <taxon>Gammaproteobacteria</taxon>
        <taxon>Enterobacterales</taxon>
        <taxon>Enterobacteriaceae</taxon>
        <taxon>Pseudescherichia</taxon>
    </lineage>
</organism>
<accession>A0A090V560</accession>
<dbReference type="STRING" id="1115515.EV102420_26_00250"/>
<dbReference type="InterPro" id="IPR032637">
    <property type="entry name" value="Phage_holin-like"/>
</dbReference>
<keyword evidence="3" id="KW-1185">Reference proteome</keyword>